<dbReference type="PRINTS" id="PR00463">
    <property type="entry name" value="EP450I"/>
</dbReference>
<dbReference type="InterPro" id="IPR050121">
    <property type="entry name" value="Cytochrome_P450_monoxygenase"/>
</dbReference>
<dbReference type="PROSITE" id="PS00086">
    <property type="entry name" value="CYTOCHROME_P450"/>
    <property type="match status" value="1"/>
</dbReference>
<dbReference type="GO" id="GO:0005506">
    <property type="term" value="F:iron ion binding"/>
    <property type="evidence" value="ECO:0007669"/>
    <property type="project" value="InterPro"/>
</dbReference>
<dbReference type="Proteomes" id="UP000242415">
    <property type="component" value="Unassembled WGS sequence"/>
</dbReference>
<dbReference type="InterPro" id="IPR017972">
    <property type="entry name" value="Cyt_P450_CS"/>
</dbReference>
<keyword evidence="3 4" id="KW-0408">Iron</keyword>
<dbReference type="InterPro" id="IPR001128">
    <property type="entry name" value="Cyt_P450"/>
</dbReference>
<keyword evidence="6" id="KW-1185">Reference proteome</keyword>
<gene>
    <name evidence="5" type="ORF">SAMN05444365_11522</name>
</gene>
<dbReference type="GO" id="GO:0016705">
    <property type="term" value="F:oxidoreductase activity, acting on paired donors, with incorporation or reduction of molecular oxygen"/>
    <property type="evidence" value="ECO:0007669"/>
    <property type="project" value="InterPro"/>
</dbReference>
<evidence type="ECO:0000256" key="3">
    <source>
        <dbReference type="PIRSR" id="PIRSR602401-1"/>
    </source>
</evidence>
<dbReference type="STRING" id="405436.SAMN05444365_11522"/>
<sequence length="433" mass="48760">MQVAYALTMPRRGMPRLRDRYGDAFTVDMPIFGRTVVISAPAEIKQLFQARSDLADNLDQNLGQVLGRGSLFALTGDEHRRRRKLLVPPFHGRRLAAYEAVVEEETVRELASWPEGRPFPTLPSMMRITLNVILRAVFGAEGAEFARLRELLPAMITLGSRLAVVPVPAVDWGRWSPWGRFWAMRREYDAVVERLITTAERDDRLDERDDILAMLMQSRYHDGSPMSRSEIADELLTLLAAGHETTATTLAWAVERIRRHPTVLRDLVTEVDAGGRTLREATIVEVQRTRPVIDLVGRQVKAETFQLGRWTIPQGYAVLVSIALIHDDEALFPDARAFDPSRFVDAKPDLYQWIPFGGGTRRCVGAAFATMEMDVVLRTLLREFTVEPTTEPDERWRSRGIANAPAGGGRVIVRRRTDRPVAAASGERSEVAR</sequence>
<dbReference type="GO" id="GO:0020037">
    <property type="term" value="F:heme binding"/>
    <property type="evidence" value="ECO:0007669"/>
    <property type="project" value="InterPro"/>
</dbReference>
<dbReference type="PANTHER" id="PTHR24305">
    <property type="entry name" value="CYTOCHROME P450"/>
    <property type="match status" value="1"/>
</dbReference>
<dbReference type="SUPFAM" id="SSF48264">
    <property type="entry name" value="Cytochrome P450"/>
    <property type="match status" value="1"/>
</dbReference>
<evidence type="ECO:0000313" key="5">
    <source>
        <dbReference type="EMBL" id="SDZ42515.1"/>
    </source>
</evidence>
<dbReference type="EMBL" id="FNPH01000015">
    <property type="protein sequence ID" value="SDZ42515.1"/>
    <property type="molecule type" value="Genomic_DNA"/>
</dbReference>
<accession>A0A1H3SYD7</accession>
<comment type="similarity">
    <text evidence="2 4">Belongs to the cytochrome P450 family.</text>
</comment>
<proteinExistence type="inferred from homology"/>
<dbReference type="CDD" id="cd11053">
    <property type="entry name" value="CYP110-like"/>
    <property type="match status" value="1"/>
</dbReference>
<evidence type="ECO:0008006" key="7">
    <source>
        <dbReference type="Google" id="ProtNLM"/>
    </source>
</evidence>
<evidence type="ECO:0000256" key="2">
    <source>
        <dbReference type="ARBA" id="ARBA00010617"/>
    </source>
</evidence>
<comment type="cofactor">
    <cofactor evidence="1 3">
        <name>heme</name>
        <dbReference type="ChEBI" id="CHEBI:30413"/>
    </cofactor>
</comment>
<keyword evidence="4" id="KW-0560">Oxidoreductase</keyword>
<keyword evidence="3 4" id="KW-0479">Metal-binding</keyword>
<organism evidence="5 6">
    <name type="scientific">Micromonospora pattaloongensis</name>
    <dbReference type="NCBI Taxonomy" id="405436"/>
    <lineage>
        <taxon>Bacteria</taxon>
        <taxon>Bacillati</taxon>
        <taxon>Actinomycetota</taxon>
        <taxon>Actinomycetes</taxon>
        <taxon>Micromonosporales</taxon>
        <taxon>Micromonosporaceae</taxon>
        <taxon>Micromonospora</taxon>
    </lineage>
</organism>
<dbReference type="Pfam" id="PF00067">
    <property type="entry name" value="p450"/>
    <property type="match status" value="1"/>
</dbReference>
<dbReference type="AlphaFoldDB" id="A0A1H3SYD7"/>
<dbReference type="PANTHER" id="PTHR24305:SF166">
    <property type="entry name" value="CYTOCHROME P450 12A4, MITOCHONDRIAL-RELATED"/>
    <property type="match status" value="1"/>
</dbReference>
<dbReference type="InterPro" id="IPR002401">
    <property type="entry name" value="Cyt_P450_E_grp-I"/>
</dbReference>
<evidence type="ECO:0000256" key="4">
    <source>
        <dbReference type="RuleBase" id="RU000461"/>
    </source>
</evidence>
<keyword evidence="3 4" id="KW-0349">Heme</keyword>
<evidence type="ECO:0000256" key="1">
    <source>
        <dbReference type="ARBA" id="ARBA00001971"/>
    </source>
</evidence>
<evidence type="ECO:0000313" key="6">
    <source>
        <dbReference type="Proteomes" id="UP000242415"/>
    </source>
</evidence>
<dbReference type="PRINTS" id="PR00385">
    <property type="entry name" value="P450"/>
</dbReference>
<reference evidence="6" key="1">
    <citation type="submission" date="2016-10" db="EMBL/GenBank/DDBJ databases">
        <authorList>
            <person name="Varghese N."/>
            <person name="Submissions S."/>
        </authorList>
    </citation>
    <scope>NUCLEOTIDE SEQUENCE [LARGE SCALE GENOMIC DNA]</scope>
    <source>
        <strain evidence="6">DSM 45245</strain>
    </source>
</reference>
<dbReference type="Gene3D" id="1.10.630.10">
    <property type="entry name" value="Cytochrome P450"/>
    <property type="match status" value="1"/>
</dbReference>
<keyword evidence="4" id="KW-0503">Monooxygenase</keyword>
<dbReference type="InterPro" id="IPR036396">
    <property type="entry name" value="Cyt_P450_sf"/>
</dbReference>
<protein>
    <recommendedName>
        <fullName evidence="7">Cytochrome P450</fullName>
    </recommendedName>
</protein>
<name>A0A1H3SYD7_9ACTN</name>
<feature type="binding site" description="axial binding residue" evidence="3">
    <location>
        <position position="363"/>
    </location>
    <ligand>
        <name>heme</name>
        <dbReference type="ChEBI" id="CHEBI:30413"/>
    </ligand>
    <ligandPart>
        <name>Fe</name>
        <dbReference type="ChEBI" id="CHEBI:18248"/>
    </ligandPart>
</feature>
<dbReference type="GO" id="GO:0004497">
    <property type="term" value="F:monooxygenase activity"/>
    <property type="evidence" value="ECO:0007669"/>
    <property type="project" value="UniProtKB-KW"/>
</dbReference>